<gene>
    <name evidence="2" type="ORF">BN201_0108</name>
</gene>
<feature type="transmembrane region" description="Helical" evidence="1">
    <location>
        <begin position="30"/>
        <end position="47"/>
    </location>
</feature>
<evidence type="ECO:0000313" key="2">
    <source>
        <dbReference type="EMBL" id="CEO90711.1"/>
    </source>
</evidence>
<dbReference type="EMBL" id="HE978309">
    <property type="protein sequence ID" value="CEO90711.1"/>
    <property type="molecule type" value="Genomic_DNA"/>
</dbReference>
<dbReference type="KEGG" id="vg:23301148"/>
<keyword evidence="1" id="KW-0472">Membrane</keyword>
<protein>
    <submittedName>
        <fullName evidence="2">Uncharacterized protein</fullName>
    </submittedName>
</protein>
<feature type="transmembrane region" description="Helical" evidence="1">
    <location>
        <begin position="6"/>
        <end position="23"/>
    </location>
</feature>
<dbReference type="GeneID" id="23301148"/>
<organism evidence="2 3">
    <name type="scientific">Enterobacteria phage GEC-3S</name>
    <dbReference type="NCBI Taxonomy" id="1222338"/>
    <lineage>
        <taxon>Viruses</taxon>
        <taxon>Duplodnaviria</taxon>
        <taxon>Heunggongvirae</taxon>
        <taxon>Uroviricota</taxon>
        <taxon>Caudoviricetes</taxon>
        <taxon>Pantevenvirales</taxon>
        <taxon>Straboviridae</taxon>
        <taxon>Krischvirus</taxon>
        <taxon>Krischvirus gec3s</taxon>
    </lineage>
</organism>
<evidence type="ECO:0000313" key="3">
    <source>
        <dbReference type="Proteomes" id="UP000203896"/>
    </source>
</evidence>
<dbReference type="Proteomes" id="UP000203896">
    <property type="component" value="Segment"/>
</dbReference>
<keyword evidence="1" id="KW-0812">Transmembrane</keyword>
<proteinExistence type="predicted"/>
<accession>A0A0B7MRT7</accession>
<keyword evidence="1" id="KW-1133">Transmembrane helix</keyword>
<name>A0A0B7MRT7_9CAUD</name>
<keyword evidence="3" id="KW-1185">Reference proteome</keyword>
<reference evidence="2 3" key="1">
    <citation type="submission" date="2012-08" db="EMBL/GenBank/DDBJ databases">
        <title>Selection and characterization of a candidate therapeutic bacteriophage that lyses the German Escherichia coli O104:H4 outbreak strain.</title>
        <authorList>
            <person name="Merabishvilli M."/>
            <person name="De Vos D."/>
            <person name="Verbeken G."/>
            <person name="Kropinski A."/>
            <person name="Vandenheuvel D."/>
            <person name="Lavigne R."/>
            <person name="Wattiau P."/>
            <person name="Mast J."/>
            <person name="Ragimbeau C."/>
            <person name="Mossong J."/>
            <person name="Scheres J."/>
            <person name="Chanishvili N."/>
            <person name="Vaneechoutte M."/>
            <person name="Pirnay J.P."/>
        </authorList>
    </citation>
    <scope>NUCLEOTIDE SEQUENCE [LARGE SCALE GENOMIC DNA]</scope>
</reference>
<dbReference type="RefSeq" id="YP_009118791.1">
    <property type="nucleotide sequence ID" value="NC_025425.1"/>
</dbReference>
<sequence length="52" mass="5797">MVEQMLTSMVMAFCMVVVMIAMIPKERMNLLVAVCMGVVCGWFGIALEEALR</sequence>
<evidence type="ECO:0000256" key="1">
    <source>
        <dbReference type="SAM" id="Phobius"/>
    </source>
</evidence>